<dbReference type="SUPFAM" id="SSF48208">
    <property type="entry name" value="Six-hairpin glycosidases"/>
    <property type="match status" value="1"/>
</dbReference>
<dbReference type="InterPro" id="IPR012341">
    <property type="entry name" value="6hp_glycosidase-like_sf"/>
</dbReference>
<dbReference type="InterPro" id="IPR037018">
    <property type="entry name" value="GH65_N"/>
</dbReference>
<feature type="transmembrane region" description="Helical" evidence="3">
    <location>
        <begin position="941"/>
        <end position="960"/>
    </location>
</feature>
<keyword evidence="1" id="KW-0328">Glycosyltransferase</keyword>
<sequence>MNQEKHPKAEFSAADGAAGLQALLSGHAAALETACAVLDAARRGGGALPPAAGAILDQAPLLDAQLRLARGQLLHERGVLPASGGVARVYVLAQELAAQDGGRIERDALAHFLAAREHEAALALAELRMLPAALRVALLERLRGVAERGAAACRERALAAEWAGRMIDTAERRSGDLVLQVADMARAVQPMGSSFVAELARRLQGQGSSVAQALAWIDARLADDGSSIARQVQAERELTAADGINAASSLAGLRQLGGIDWRALLEQASPVEPLLRADPDGSYPRMDGPTRDHYRLAVERLARSTGRTEPEVAQEALALAGVNRAPAEGGLDRRRRHIGYYLAGPGLAALELRLQPDPGIKARLQRRWRNTPLALHIGAKAVLSLLFTAAVVVCARQQGAGLPIQAATGLLALLGASGLAHALLDMMAVWLPAPAPTLRMDFEGGVPTDAQALVAVSARLASAAQVDALCRDLEVRYLANRDPRLRFCLLADLHDAPAEAMPGDAALAGHAASAIDALNRKHARTYTLDTLGEDGQGATARTRVEPFLLLQRPRVWSSGEHEWIGRARRRGQLADLNAYLAGAGRERFATVAGNSAGLAEIRYVIALDAATDLPRDAARLLAGAMAHPLNQPAFDASGNHIAEGHGMLRPITGSAIPGPHACRYQRLWADGRGTWAAGPARRESAMDGMFRWAAIYDVDAYERVLRGRLPDDALPVPGAVDEGCLHAGIDCGVRLEEALACGYGEHAVRRHRIVRAAWQVAGWVRGRIGAKGAVASNPMTASARWQLFDILRDSLVAPAMLLLLVLCWSTLSAPAFWSAAVLSVFFLPALVGGLVALIDRPHDAPWRQHLDSWARGARVPLVRAALATSFLPHAAWCQVDALVRAVWRRHVSRRRQLEWRPAALARPARVIENNWLTMWFAPVLAVATAVLLTFVNPYSVFPAAPILLVWFLSPLLAWWTSLPLRGRLPRLSAARQALLARLARRSWSFFEDHAGPANNWLPPESVQDHPHQVEDARTTPQGMAIFLLSTLAARDFGFVPPGELLRRLDASLASLALLERWNGHFLAAYDNATLAPCEPAYVSTVDSGWLALGLRTLAAGLDELEDGPIAGPHTLDGIRAALHVVDELAQQGSHGDRALVAAVWGALDPPRCRAADTLPGLSECLRHVLDAADALAAGLPPGAAPALRDWVARLGLQCRAVQDDLLALAPWLRAAQEYVLDASLTRIPTLRELAALDTPEGAQHGLARLVRDGRQHAQKLLAECGRLSAQARTFAGMDFGALQDGATGLLAAGCHVREPRLDADSCDLLASEARMAAFVAVAQGQLGQRHWWALGRPMRIAGGEQLLLSRTGALSDYLAPQLLMPTWRESLLDHAGRAAVRAQEAHGRSHGMPWGFSESACNAVDAGLRFQFGRFGIPAAALERGTGDGLVAAPYAAMLALPLAPGAALANLERMAQEGLAGDYGFFDAVDYTPGRLPHGERRHVVRALAARHQGMGLLALLQLLHDAPMQRRFAADPELRAALPLLHEAMPACGASQPAAYDSAGAPSGAAQGRVIDRAGAAAPELQLLSNGSYHVVVMSDGAGYSQWGGLTLTRWQPDPLGARGGLACVLRDTASNEWWSATLAPLYGEPERYEAVFAEGRASFRREDRGLVILADVVVAPEDDVELRRIRIRNTRDTPRTLELTSHAVLAPPPSGAWDAHSPPVRIDEASQAILCSFGSGAPTVLHQMAVRGEAGAPAFSSSCTDPTAVLPPLEPGPQVPMLAIRRSISLAPFQEITVDLVLGAAATPAAAREVAARHADAGVVAQAVEAAWTHGQAFLRALGVSEAQAQLYNRLAGCLLDPVPGMRAEAGIIERNVRGRGALLAYGVDGSRPLVVLQPGPDSVLVREALGAHTYWRARGLEADLLVLCESREIRAQVTSLGASRVHLLEDVPHEDRILLLSAAQVLLLEERGALADQLRRAAPPMPALPPPFVPDAEPAPWTADAPAAPDEALQFETGFGGYSANGREAVIHNPEALPTPCENALANGGFGAVLPATGPGSTWCGRRELHVTAGQGEAFYLRDEDSGAAWSPTPWPMPSGEPYVTRHGFGYTLFEHTAHGIGSELRSFVAPAAPLKYAVLKLRNLSSAARRLAVTGFVQWWLDEAGAAPGLQVVTGIDVASGALVARNAFGTGFGDKVGFFHLDAAQVAHTSDRREFVGRHRSLAKPAALERSSLGGALGAMLDPCAALQTKLALQPGEQVELVFLLGAAGPDSLAASRIVQQHGGAKGAALALRQVHAYWDELLGSVQVATPDPAFDLAANGWLPYAALSCAMGGAPAAQLQGAMAAVHGGPATLRAALLRAARDDIGSTAALVEDFLWLPYALHRYVSVTGDYGVLREVAGGDPTSGTRLARDDLYQYCVHGLRGCLRFGARGLPLVDARMHEDDPDMDLRPESVGLAFRLATVLQRFAEVADRRADFGFATTCRGAALALKAQAAEHGWDGATYGDAATQAWAALAGAEPGRVVTALGSVDAAASGDARTLAWSALALAGEGAGTRAWELAAAAVRSDGAPCVIMDAGGAGEAAGWSCMLLTDGLLGIGRAVDRLALAPLLPEGWESLRLRYRAGRTDYHVTVRRATVGELLVLDGQTQQANTIELVDDGREHKVDVYVERKPGDALTGQHGKEPGA</sequence>
<dbReference type="Gene3D" id="1.50.10.10">
    <property type="match status" value="1"/>
</dbReference>
<feature type="domain" description="Glycosyl hydrolase 94 supersandwich" evidence="4">
    <location>
        <begin position="2012"/>
        <end position="2265"/>
    </location>
</feature>
<gene>
    <name evidence="7" type="ORF">SAMN05216204_1366</name>
</gene>
<dbReference type="InterPro" id="IPR033432">
    <property type="entry name" value="GH94_catalytic"/>
</dbReference>
<dbReference type="PANTHER" id="PTHR37469:SF2">
    <property type="entry name" value="CELLOBIONIC ACID PHOSPHORYLASE"/>
    <property type="match status" value="1"/>
</dbReference>
<name>A0A1I1V4K1_9BURK</name>
<feature type="transmembrane region" description="Helical" evidence="3">
    <location>
        <begin position="916"/>
        <end position="935"/>
    </location>
</feature>
<dbReference type="InterPro" id="IPR010383">
    <property type="entry name" value="Glyco_hydrolase_94_b-supersand"/>
</dbReference>
<dbReference type="Proteomes" id="UP000198639">
    <property type="component" value="Unassembled WGS sequence"/>
</dbReference>
<dbReference type="SMART" id="SM01068">
    <property type="entry name" value="CBM_X"/>
    <property type="match status" value="2"/>
</dbReference>
<evidence type="ECO:0000256" key="1">
    <source>
        <dbReference type="ARBA" id="ARBA00022676"/>
    </source>
</evidence>
<dbReference type="SUPFAM" id="SSF74650">
    <property type="entry name" value="Galactose mutarotase-like"/>
    <property type="match status" value="2"/>
</dbReference>
<dbReference type="Gene3D" id="2.60.420.10">
    <property type="entry name" value="Maltose phosphorylase, domain 3"/>
    <property type="match status" value="1"/>
</dbReference>
<dbReference type="InterPro" id="IPR011013">
    <property type="entry name" value="Gal_mutarotase_sf_dom"/>
</dbReference>
<feature type="domain" description="Glycosyl hydrolase 94 catalytic" evidence="6">
    <location>
        <begin position="2352"/>
        <end position="2496"/>
    </location>
</feature>
<feature type="domain" description="Glycosyl hydrolase 94 supersandwich" evidence="4">
    <location>
        <begin position="1558"/>
        <end position="1690"/>
    </location>
</feature>
<dbReference type="Pfam" id="PF17167">
    <property type="entry name" value="Glyco_hydro_94"/>
    <property type="match status" value="1"/>
</dbReference>
<dbReference type="RefSeq" id="WP_229409125.1">
    <property type="nucleotide sequence ID" value="NZ_FOLD01000036.1"/>
</dbReference>
<evidence type="ECO:0000259" key="4">
    <source>
        <dbReference type="Pfam" id="PF06165"/>
    </source>
</evidence>
<keyword evidence="3" id="KW-1133">Transmembrane helix</keyword>
<evidence type="ECO:0000256" key="3">
    <source>
        <dbReference type="SAM" id="Phobius"/>
    </source>
</evidence>
<keyword evidence="3" id="KW-0812">Transmembrane</keyword>
<accession>A0A1I1V4K1</accession>
<keyword evidence="8" id="KW-1185">Reference proteome</keyword>
<dbReference type="EMBL" id="FOLD01000036">
    <property type="protein sequence ID" value="SFD75230.1"/>
    <property type="molecule type" value="Genomic_DNA"/>
</dbReference>
<organism evidence="7 8">
    <name type="scientific">Massilia yuzhufengensis</name>
    <dbReference type="NCBI Taxonomy" id="1164594"/>
    <lineage>
        <taxon>Bacteria</taxon>
        <taxon>Pseudomonadati</taxon>
        <taxon>Pseudomonadota</taxon>
        <taxon>Betaproteobacteria</taxon>
        <taxon>Burkholderiales</taxon>
        <taxon>Oxalobacteraceae</taxon>
        <taxon>Telluria group</taxon>
        <taxon>Massilia</taxon>
    </lineage>
</organism>
<dbReference type="PANTHER" id="PTHR37469">
    <property type="entry name" value="CELLOBIONIC ACID PHOSPHORYLASE-RELATED"/>
    <property type="match status" value="1"/>
</dbReference>
<dbReference type="GO" id="GO:0030246">
    <property type="term" value="F:carbohydrate binding"/>
    <property type="evidence" value="ECO:0007669"/>
    <property type="project" value="InterPro"/>
</dbReference>
<feature type="domain" description="Glycoamylase-like" evidence="5">
    <location>
        <begin position="1379"/>
        <end position="1501"/>
    </location>
</feature>
<dbReference type="Gene3D" id="2.70.98.40">
    <property type="entry name" value="Glycoside hydrolase, family 65, N-terminal domain"/>
    <property type="match status" value="2"/>
</dbReference>
<dbReference type="InterPro" id="IPR008928">
    <property type="entry name" value="6-hairpin_glycosidase_sf"/>
</dbReference>
<evidence type="ECO:0000313" key="8">
    <source>
        <dbReference type="Proteomes" id="UP000198639"/>
    </source>
</evidence>
<evidence type="ECO:0000313" key="7">
    <source>
        <dbReference type="EMBL" id="SFD75230.1"/>
    </source>
</evidence>
<feature type="transmembrane region" description="Helical" evidence="3">
    <location>
        <begin position="373"/>
        <end position="392"/>
    </location>
</feature>
<feature type="transmembrane region" description="Helical" evidence="3">
    <location>
        <begin position="404"/>
        <end position="424"/>
    </location>
</feature>
<dbReference type="InterPro" id="IPR052047">
    <property type="entry name" value="GH94_Enzymes"/>
</dbReference>
<dbReference type="GO" id="GO:0016757">
    <property type="term" value="F:glycosyltransferase activity"/>
    <property type="evidence" value="ECO:0007669"/>
    <property type="project" value="UniProtKB-KW"/>
</dbReference>
<evidence type="ECO:0000259" key="6">
    <source>
        <dbReference type="Pfam" id="PF17167"/>
    </source>
</evidence>
<dbReference type="Gene3D" id="1.50.10.140">
    <property type="match status" value="2"/>
</dbReference>
<feature type="transmembrane region" description="Helical" evidence="3">
    <location>
        <begin position="794"/>
        <end position="811"/>
    </location>
</feature>
<dbReference type="InterPro" id="IPR019282">
    <property type="entry name" value="Glycoamylase-like_cons_dom"/>
</dbReference>
<dbReference type="STRING" id="1164594.SAMN05216204_1366"/>
<dbReference type="Pfam" id="PF06165">
    <property type="entry name" value="GH94_b-supersand"/>
    <property type="match status" value="2"/>
</dbReference>
<keyword evidence="3" id="KW-0472">Membrane</keyword>
<feature type="transmembrane region" description="Helical" evidence="3">
    <location>
        <begin position="817"/>
        <end position="838"/>
    </location>
</feature>
<protein>
    <submittedName>
        <fullName evidence="7">Cellobiose phosphorylase</fullName>
    </submittedName>
</protein>
<dbReference type="CDD" id="cd11756">
    <property type="entry name" value="GH94N_ChvB_NdvB_1_like"/>
    <property type="match status" value="1"/>
</dbReference>
<dbReference type="InterPro" id="IPR037824">
    <property type="entry name" value="GH94N_2_NdvB"/>
</dbReference>
<dbReference type="GO" id="GO:0005975">
    <property type="term" value="P:carbohydrate metabolic process"/>
    <property type="evidence" value="ECO:0007669"/>
    <property type="project" value="InterPro"/>
</dbReference>
<reference evidence="8" key="1">
    <citation type="submission" date="2016-10" db="EMBL/GenBank/DDBJ databases">
        <authorList>
            <person name="Varghese N."/>
            <person name="Submissions S."/>
        </authorList>
    </citation>
    <scope>NUCLEOTIDE SEQUENCE [LARGE SCALE GENOMIC DNA]</scope>
    <source>
        <strain evidence="8">CGMCC 1.12041</strain>
    </source>
</reference>
<dbReference type="Pfam" id="PF10091">
    <property type="entry name" value="Glycoamylase"/>
    <property type="match status" value="1"/>
</dbReference>
<evidence type="ECO:0000256" key="2">
    <source>
        <dbReference type="ARBA" id="ARBA00022679"/>
    </source>
</evidence>
<proteinExistence type="predicted"/>
<keyword evidence="2" id="KW-0808">Transferase</keyword>
<evidence type="ECO:0000259" key="5">
    <source>
        <dbReference type="Pfam" id="PF10091"/>
    </source>
</evidence>